<dbReference type="PRINTS" id="PR00466">
    <property type="entry name" value="GP91PHOX"/>
</dbReference>
<dbReference type="STRING" id="61395.A0A1Y1W6S7"/>
<organism evidence="5 6">
    <name type="scientific">Linderina pennispora</name>
    <dbReference type="NCBI Taxonomy" id="61395"/>
    <lineage>
        <taxon>Eukaryota</taxon>
        <taxon>Fungi</taxon>
        <taxon>Fungi incertae sedis</taxon>
        <taxon>Zoopagomycota</taxon>
        <taxon>Kickxellomycotina</taxon>
        <taxon>Kickxellomycetes</taxon>
        <taxon>Kickxellales</taxon>
        <taxon>Kickxellaceae</taxon>
        <taxon>Linderina</taxon>
    </lineage>
</organism>
<dbReference type="AlphaFoldDB" id="A0A1Y1W6S7"/>
<keyword evidence="3" id="KW-0812">Transmembrane</keyword>
<dbReference type="GeneID" id="63806429"/>
<feature type="domain" description="FAD-binding FR-type" evidence="4">
    <location>
        <begin position="198"/>
        <end position="336"/>
    </location>
</feature>
<dbReference type="PROSITE" id="PS51384">
    <property type="entry name" value="FAD_FR"/>
    <property type="match status" value="1"/>
</dbReference>
<keyword evidence="1" id="KW-0249">Electron transport</keyword>
<evidence type="ECO:0000256" key="2">
    <source>
        <dbReference type="ARBA" id="ARBA00023002"/>
    </source>
</evidence>
<name>A0A1Y1W6S7_9FUNG</name>
<dbReference type="RefSeq" id="XP_040742760.1">
    <property type="nucleotide sequence ID" value="XM_040889781.1"/>
</dbReference>
<dbReference type="InterPro" id="IPR013112">
    <property type="entry name" value="FAD-bd_8"/>
</dbReference>
<protein>
    <recommendedName>
        <fullName evidence="4">FAD-binding FR-type domain-containing protein</fullName>
    </recommendedName>
</protein>
<dbReference type="SUPFAM" id="SSF52343">
    <property type="entry name" value="Ferredoxin reductase-like, C-terminal NADP-linked domain"/>
    <property type="match status" value="1"/>
</dbReference>
<dbReference type="InterPro" id="IPR050369">
    <property type="entry name" value="RBOH/FRE"/>
</dbReference>
<evidence type="ECO:0000259" key="4">
    <source>
        <dbReference type="PROSITE" id="PS51384"/>
    </source>
</evidence>
<proteinExistence type="predicted"/>
<evidence type="ECO:0000256" key="3">
    <source>
        <dbReference type="SAM" id="Phobius"/>
    </source>
</evidence>
<comment type="caution">
    <text evidence="5">The sequence shown here is derived from an EMBL/GenBank/DDBJ whole genome shotgun (WGS) entry which is preliminary data.</text>
</comment>
<dbReference type="PANTHER" id="PTHR11972">
    <property type="entry name" value="NADPH OXIDASE"/>
    <property type="match status" value="1"/>
</dbReference>
<dbReference type="SUPFAM" id="SSF63380">
    <property type="entry name" value="Riboflavin synthase domain-like"/>
    <property type="match status" value="1"/>
</dbReference>
<sequence>MTSTIMHPPLSWQQPPQQPLLASARSSASSYNSVSVSSTAVLWALPHMLIVLRFGVFGRKSLFKRANDVLVNAILFDVAAILVLMSPTFIGLMQKTFLPRYISFERNVAAHTTAAEYLLIWSLIHMGLYYKHYIDQSYPQQSALSADGSTSASTGCTTSLFFTSSFCLYTTGTRRRTSTSTGQWHYTATDRAYRGMRSAFGRSPIQCVVQHPSGVVELKLAKMITGIRPGQYVKVCCPSISPYQWHPITISGASGDGSLTLHFRVEGSWTRRLAERVNCDFGKDPRKSTAQKTFVVGSADALCESGTAGAAAVGGLRIVDLPQIFVDGPYSASSQNFRLHNVNILIAAGIGVTPAASVIASLKSEVGHGKGSTRAKKVYLFWAFRDIGAIEWFKDLFVSLEDDGLSSTYLRVNSTGSQRYQQKIGMYLATNTFTPHPGLRVYLGRPDINTIFQCIYVWSKAHDSGHTEVGCKVG</sequence>
<dbReference type="InterPro" id="IPR013121">
    <property type="entry name" value="Fe_red_NAD-bd_6"/>
</dbReference>
<dbReference type="Pfam" id="PF08030">
    <property type="entry name" value="NAD_binding_6"/>
    <property type="match status" value="1"/>
</dbReference>
<dbReference type="InterPro" id="IPR039261">
    <property type="entry name" value="FNR_nucleotide-bd"/>
</dbReference>
<feature type="transmembrane region" description="Helical" evidence="3">
    <location>
        <begin position="40"/>
        <end position="57"/>
    </location>
</feature>
<keyword evidence="3" id="KW-1133">Transmembrane helix</keyword>
<evidence type="ECO:0000313" key="5">
    <source>
        <dbReference type="EMBL" id="ORX69028.1"/>
    </source>
</evidence>
<reference evidence="5 6" key="1">
    <citation type="submission" date="2016-07" db="EMBL/GenBank/DDBJ databases">
        <title>Pervasive Adenine N6-methylation of Active Genes in Fungi.</title>
        <authorList>
            <consortium name="DOE Joint Genome Institute"/>
            <person name="Mondo S.J."/>
            <person name="Dannebaum R.O."/>
            <person name="Kuo R.C."/>
            <person name="Labutti K."/>
            <person name="Haridas S."/>
            <person name="Kuo A."/>
            <person name="Salamov A."/>
            <person name="Ahrendt S.R."/>
            <person name="Lipzen A."/>
            <person name="Sullivan W."/>
            <person name="Andreopoulos W.B."/>
            <person name="Clum A."/>
            <person name="Lindquist E."/>
            <person name="Daum C."/>
            <person name="Ramamoorthy G.K."/>
            <person name="Gryganskyi A."/>
            <person name="Culley D."/>
            <person name="Magnuson J.K."/>
            <person name="James T.Y."/>
            <person name="O'Malley M.A."/>
            <person name="Stajich J.E."/>
            <person name="Spatafora J.W."/>
            <person name="Visel A."/>
            <person name="Grigoriev I.V."/>
        </authorList>
    </citation>
    <scope>NUCLEOTIDE SEQUENCE [LARGE SCALE GENOMIC DNA]</scope>
    <source>
        <strain evidence="5 6">ATCC 12442</strain>
    </source>
</reference>
<dbReference type="Proteomes" id="UP000193922">
    <property type="component" value="Unassembled WGS sequence"/>
</dbReference>
<dbReference type="PANTHER" id="PTHR11972:SF153">
    <property type="entry name" value="SUPEROXIDE-GENERATING NADPH OXIDASE HEAVY CHAIN SUBUNIT A"/>
    <property type="match status" value="1"/>
</dbReference>
<dbReference type="Gene3D" id="3.40.50.80">
    <property type="entry name" value="Nucleotide-binding domain of ferredoxin-NADP reductase (FNR) module"/>
    <property type="match status" value="1"/>
</dbReference>
<evidence type="ECO:0000313" key="6">
    <source>
        <dbReference type="Proteomes" id="UP000193922"/>
    </source>
</evidence>
<dbReference type="GO" id="GO:0005886">
    <property type="term" value="C:plasma membrane"/>
    <property type="evidence" value="ECO:0007669"/>
    <property type="project" value="TreeGrafter"/>
</dbReference>
<dbReference type="OrthoDB" id="167398at2759"/>
<dbReference type="InterPro" id="IPR000778">
    <property type="entry name" value="Cyt_b245_heavy_chain"/>
</dbReference>
<dbReference type="EMBL" id="MCFD01000008">
    <property type="protein sequence ID" value="ORX69028.1"/>
    <property type="molecule type" value="Genomic_DNA"/>
</dbReference>
<dbReference type="Gene3D" id="2.40.30.10">
    <property type="entry name" value="Translation factors"/>
    <property type="match status" value="1"/>
</dbReference>
<dbReference type="Pfam" id="PF08022">
    <property type="entry name" value="FAD_binding_8"/>
    <property type="match status" value="1"/>
</dbReference>
<evidence type="ECO:0000256" key="1">
    <source>
        <dbReference type="ARBA" id="ARBA00022982"/>
    </source>
</evidence>
<gene>
    <name evidence="5" type="ORF">DL89DRAFT_284378</name>
</gene>
<dbReference type="CDD" id="cd06186">
    <property type="entry name" value="NOX_Duox_like_FAD_NADP"/>
    <property type="match status" value="1"/>
</dbReference>
<dbReference type="GO" id="GO:0016491">
    <property type="term" value="F:oxidoreductase activity"/>
    <property type="evidence" value="ECO:0007669"/>
    <property type="project" value="UniProtKB-KW"/>
</dbReference>
<feature type="transmembrane region" description="Helical" evidence="3">
    <location>
        <begin position="69"/>
        <end position="90"/>
    </location>
</feature>
<accession>A0A1Y1W6S7</accession>
<keyword evidence="1" id="KW-0813">Transport</keyword>
<keyword evidence="6" id="KW-1185">Reference proteome</keyword>
<dbReference type="InterPro" id="IPR017938">
    <property type="entry name" value="Riboflavin_synthase-like_b-brl"/>
</dbReference>
<keyword evidence="3" id="KW-0472">Membrane</keyword>
<dbReference type="InterPro" id="IPR017927">
    <property type="entry name" value="FAD-bd_FR_type"/>
</dbReference>
<keyword evidence="2" id="KW-0560">Oxidoreductase</keyword>